<name>A0A914Y742_9BILA</name>
<feature type="compositionally biased region" description="Polar residues" evidence="1">
    <location>
        <begin position="231"/>
        <end position="252"/>
    </location>
</feature>
<feature type="compositionally biased region" description="Low complexity" evidence="1">
    <location>
        <begin position="24"/>
        <end position="34"/>
    </location>
</feature>
<evidence type="ECO:0000256" key="1">
    <source>
        <dbReference type="SAM" id="MobiDB-lite"/>
    </source>
</evidence>
<feature type="region of interest" description="Disordered" evidence="1">
    <location>
        <begin position="22"/>
        <end position="86"/>
    </location>
</feature>
<evidence type="ECO:0000313" key="2">
    <source>
        <dbReference type="Proteomes" id="UP000887577"/>
    </source>
</evidence>
<dbReference type="Proteomes" id="UP000887577">
    <property type="component" value="Unplaced"/>
</dbReference>
<dbReference type="WBParaSite" id="PSU_v2.g16025.t1">
    <property type="protein sequence ID" value="PSU_v2.g16025.t1"/>
    <property type="gene ID" value="PSU_v2.g16025"/>
</dbReference>
<feature type="compositionally biased region" description="Low complexity" evidence="1">
    <location>
        <begin position="193"/>
        <end position="211"/>
    </location>
</feature>
<accession>A0A914Y742</accession>
<dbReference type="AlphaFoldDB" id="A0A914Y742"/>
<feature type="compositionally biased region" description="Low complexity" evidence="1">
    <location>
        <begin position="163"/>
        <end position="180"/>
    </location>
</feature>
<feature type="compositionally biased region" description="Low complexity" evidence="1">
    <location>
        <begin position="42"/>
        <end position="54"/>
    </location>
</feature>
<evidence type="ECO:0000313" key="3">
    <source>
        <dbReference type="WBParaSite" id="PSU_v2.g16025.t1"/>
    </source>
</evidence>
<reference evidence="3" key="1">
    <citation type="submission" date="2022-11" db="UniProtKB">
        <authorList>
            <consortium name="WormBaseParasite"/>
        </authorList>
    </citation>
    <scope>IDENTIFICATION</scope>
</reference>
<proteinExistence type="predicted"/>
<organism evidence="2 3">
    <name type="scientific">Panagrolaimus superbus</name>
    <dbReference type="NCBI Taxonomy" id="310955"/>
    <lineage>
        <taxon>Eukaryota</taxon>
        <taxon>Metazoa</taxon>
        <taxon>Ecdysozoa</taxon>
        <taxon>Nematoda</taxon>
        <taxon>Chromadorea</taxon>
        <taxon>Rhabditida</taxon>
        <taxon>Tylenchina</taxon>
        <taxon>Panagrolaimomorpha</taxon>
        <taxon>Panagrolaimoidea</taxon>
        <taxon>Panagrolaimidae</taxon>
        <taxon>Panagrolaimus</taxon>
    </lineage>
</organism>
<protein>
    <submittedName>
        <fullName evidence="3">Uncharacterized protein</fullName>
    </submittedName>
</protein>
<keyword evidence="2" id="KW-1185">Reference proteome</keyword>
<sequence>MENDVSLLQKLVALGETIQELKTNPSNNNNNNINKSQPATVPPRTTTTTTTYRPRSLHRTASETSLSSSYADEEDDDFHPLEAGETFSQSMSAITRLYVDNNNKCMDGDEDDEIQPNVQYFSRKNSVLRIPIPPRSSNRMLGTSKRALRRPSQLLRQCPPRLLSSEDSGHSSSSSDSTTPPLQPSPKGFNDGTSTVSSTMSSTSSSSSSSTRHPLYDIQECGGGGIKSSRRSNTSVDSGIRDSANSSPTHFVTNVKMMG</sequence>
<feature type="region of interest" description="Disordered" evidence="1">
    <location>
        <begin position="129"/>
        <end position="259"/>
    </location>
</feature>